<accession>A0A7W6JEQ3</accession>
<keyword evidence="2" id="KW-0813">Transport</keyword>
<dbReference type="InterPro" id="IPR027469">
    <property type="entry name" value="Cation_efflux_TMD_sf"/>
</dbReference>
<evidence type="ECO:0000259" key="7">
    <source>
        <dbReference type="Pfam" id="PF01545"/>
    </source>
</evidence>
<gene>
    <name evidence="8" type="ORF">GGR12_002620</name>
</gene>
<keyword evidence="5 6" id="KW-0472">Membrane</keyword>
<feature type="domain" description="Cation efflux protein transmembrane" evidence="7">
    <location>
        <begin position="14"/>
        <end position="215"/>
    </location>
</feature>
<feature type="transmembrane region" description="Helical" evidence="6">
    <location>
        <begin position="45"/>
        <end position="64"/>
    </location>
</feature>
<dbReference type="Pfam" id="PF01545">
    <property type="entry name" value="Cation_efflux"/>
    <property type="match status" value="1"/>
</dbReference>
<organism evidence="8 9">
    <name type="scientific">Brevundimonas lenta</name>
    <dbReference type="NCBI Taxonomy" id="424796"/>
    <lineage>
        <taxon>Bacteria</taxon>
        <taxon>Pseudomonadati</taxon>
        <taxon>Pseudomonadota</taxon>
        <taxon>Alphaproteobacteria</taxon>
        <taxon>Caulobacterales</taxon>
        <taxon>Caulobacteraceae</taxon>
        <taxon>Brevundimonas</taxon>
    </lineage>
</organism>
<keyword evidence="9" id="KW-1185">Reference proteome</keyword>
<dbReference type="Proteomes" id="UP000529946">
    <property type="component" value="Unassembled WGS sequence"/>
</dbReference>
<protein>
    <submittedName>
        <fullName evidence="8">Putative Co/Zn/Cd cation transporter (Cation efflux family)</fullName>
    </submittedName>
</protein>
<dbReference type="EMBL" id="JACIDM010000002">
    <property type="protein sequence ID" value="MBB4083754.1"/>
    <property type="molecule type" value="Genomic_DNA"/>
</dbReference>
<name>A0A7W6JEQ3_9CAUL</name>
<evidence type="ECO:0000256" key="1">
    <source>
        <dbReference type="ARBA" id="ARBA00004141"/>
    </source>
</evidence>
<keyword evidence="4 6" id="KW-1133">Transmembrane helix</keyword>
<evidence type="ECO:0000256" key="3">
    <source>
        <dbReference type="ARBA" id="ARBA00022692"/>
    </source>
</evidence>
<dbReference type="AlphaFoldDB" id="A0A7W6JEQ3"/>
<dbReference type="RefSeq" id="WP_183204820.1">
    <property type="nucleotide sequence ID" value="NZ_BAAAER010000007.1"/>
</dbReference>
<reference evidence="8 9" key="1">
    <citation type="submission" date="2020-08" db="EMBL/GenBank/DDBJ databases">
        <title>Genomic Encyclopedia of Type Strains, Phase IV (KMG-IV): sequencing the most valuable type-strain genomes for metagenomic binning, comparative biology and taxonomic classification.</title>
        <authorList>
            <person name="Goeker M."/>
        </authorList>
    </citation>
    <scope>NUCLEOTIDE SEQUENCE [LARGE SCALE GENOMIC DNA]</scope>
    <source>
        <strain evidence="8 9">DSM 23960</strain>
    </source>
</reference>
<dbReference type="GO" id="GO:0006882">
    <property type="term" value="P:intracellular zinc ion homeostasis"/>
    <property type="evidence" value="ECO:0007669"/>
    <property type="project" value="TreeGrafter"/>
</dbReference>
<dbReference type="GO" id="GO:0015093">
    <property type="term" value="F:ferrous iron transmembrane transporter activity"/>
    <property type="evidence" value="ECO:0007669"/>
    <property type="project" value="TreeGrafter"/>
</dbReference>
<evidence type="ECO:0000313" key="8">
    <source>
        <dbReference type="EMBL" id="MBB4083754.1"/>
    </source>
</evidence>
<evidence type="ECO:0000256" key="2">
    <source>
        <dbReference type="ARBA" id="ARBA00022448"/>
    </source>
</evidence>
<comment type="subcellular location">
    <subcellularLocation>
        <location evidence="1">Membrane</location>
        <topology evidence="1">Multi-pass membrane protein</topology>
    </subcellularLocation>
</comment>
<evidence type="ECO:0000256" key="4">
    <source>
        <dbReference type="ARBA" id="ARBA00022989"/>
    </source>
</evidence>
<dbReference type="PANTHER" id="PTHR43840">
    <property type="entry name" value="MITOCHONDRIAL METAL TRANSPORTER 1-RELATED"/>
    <property type="match status" value="1"/>
</dbReference>
<comment type="caution">
    <text evidence="8">The sequence shown here is derived from an EMBL/GenBank/DDBJ whole genome shotgun (WGS) entry which is preliminary data.</text>
</comment>
<proteinExistence type="predicted"/>
<feature type="transmembrane region" description="Helical" evidence="6">
    <location>
        <begin position="12"/>
        <end position="33"/>
    </location>
</feature>
<dbReference type="InterPro" id="IPR050291">
    <property type="entry name" value="CDF_Transporter"/>
</dbReference>
<keyword evidence="3 6" id="KW-0812">Transmembrane</keyword>
<evidence type="ECO:0000256" key="5">
    <source>
        <dbReference type="ARBA" id="ARBA00023136"/>
    </source>
</evidence>
<feature type="transmembrane region" description="Helical" evidence="6">
    <location>
        <begin position="119"/>
        <end position="136"/>
    </location>
</feature>
<dbReference type="SUPFAM" id="SSF161111">
    <property type="entry name" value="Cation efflux protein transmembrane domain-like"/>
    <property type="match status" value="1"/>
</dbReference>
<dbReference type="GO" id="GO:0005886">
    <property type="term" value="C:plasma membrane"/>
    <property type="evidence" value="ECO:0007669"/>
    <property type="project" value="TreeGrafter"/>
</dbReference>
<dbReference type="GO" id="GO:0015086">
    <property type="term" value="F:cadmium ion transmembrane transporter activity"/>
    <property type="evidence" value="ECO:0007669"/>
    <property type="project" value="TreeGrafter"/>
</dbReference>
<dbReference type="InterPro" id="IPR058533">
    <property type="entry name" value="Cation_efflux_TM"/>
</dbReference>
<dbReference type="GO" id="GO:0015341">
    <property type="term" value="F:zinc efflux antiporter activity"/>
    <property type="evidence" value="ECO:0007669"/>
    <property type="project" value="TreeGrafter"/>
</dbReference>
<feature type="transmembrane region" description="Helical" evidence="6">
    <location>
        <begin position="156"/>
        <end position="175"/>
    </location>
</feature>
<evidence type="ECO:0000313" key="9">
    <source>
        <dbReference type="Proteomes" id="UP000529946"/>
    </source>
</evidence>
<dbReference type="PANTHER" id="PTHR43840:SF15">
    <property type="entry name" value="MITOCHONDRIAL METAL TRANSPORTER 1-RELATED"/>
    <property type="match status" value="1"/>
</dbReference>
<feature type="transmembrane region" description="Helical" evidence="6">
    <location>
        <begin position="190"/>
        <end position="208"/>
    </location>
</feature>
<feature type="transmembrane region" description="Helical" evidence="6">
    <location>
        <begin position="76"/>
        <end position="99"/>
    </location>
</feature>
<sequence>MNASADTAREQRLLKVSIAAVAVMGVVTVAFGLWSGSSAITFDGFYSLADVGMTWLALIITRLISRGDDDRFQFGYWHLEPLIGLVNGAVLAMACAYAFADSLAGLRAGGRLIDFGPGALFSGAMAVIGLVMWLYIRRSAAGLSSQILKIDARAWLMGACLSAALCAGFVIGGALRDSPAAHLAPYADPVVLLIVSLTLMPFPFLTLWRSARDILQIAPSDLSDHVREVARVVAARHGFEPATHIARTGRQLFIEIALLAPSDATTLSFGQLDAIRAEISDALGMAPGFWLTVEFTADRRWV</sequence>
<evidence type="ECO:0000256" key="6">
    <source>
        <dbReference type="SAM" id="Phobius"/>
    </source>
</evidence>
<dbReference type="Gene3D" id="1.20.1510.10">
    <property type="entry name" value="Cation efflux protein transmembrane domain"/>
    <property type="match status" value="1"/>
</dbReference>